<sequence>MKKNQFMLTVVVALAFNPVLHDQAAEAKQQLNDMDGHWARIPVEQAVQSGYVSGYADGTFQPNKPITRAELLAALVKAQQLKVSNMDTPFLDDTGWFRPYLAAGLKLSLLKMTEYNSSKFKPNQAITRGEAARLFVRAAGKDKAGSTKGYVYMTKQLGLMKGNAAGRIGMDRKMTRAEAIVVIHRLLNWQSAQIRAAGGLMEQPAYASTGELKQLVLSLESFSGDVMVSGHTVLLNPEGSGKPADYKLVLEYDSRKKATTIWLYEKPSLHKQLLMELLARYVGESADTAYQDAVKLDAGKALEARLLKTYNGKKIIMDKSGAGRSLAIIIYAN</sequence>
<evidence type="ECO:0000259" key="1">
    <source>
        <dbReference type="PROSITE" id="PS51272"/>
    </source>
</evidence>
<dbReference type="Pfam" id="PF00395">
    <property type="entry name" value="SLH"/>
    <property type="match status" value="3"/>
</dbReference>
<dbReference type="PANTHER" id="PTHR43308:SF5">
    <property type="entry name" value="S-LAYER PROTEIN _ PEPTIDOGLYCAN ENDO-BETA-N-ACETYLGLUCOSAMINIDASE"/>
    <property type="match status" value="1"/>
</dbReference>
<gene>
    <name evidence="2" type="ORF">BBD42_04980</name>
</gene>
<dbReference type="InterPro" id="IPR051465">
    <property type="entry name" value="Cell_Envelope_Struct_Comp"/>
</dbReference>
<dbReference type="EMBL" id="CP016808">
    <property type="protein sequence ID" value="ANY65893.1"/>
    <property type="molecule type" value="Genomic_DNA"/>
</dbReference>
<proteinExistence type="predicted"/>
<name>A0A1B2DDW6_9BACL</name>
<dbReference type="PANTHER" id="PTHR43308">
    <property type="entry name" value="OUTER MEMBRANE PROTEIN ALPHA-RELATED"/>
    <property type="match status" value="1"/>
</dbReference>
<protein>
    <recommendedName>
        <fullName evidence="1">SLH domain-containing protein</fullName>
    </recommendedName>
</protein>
<feature type="domain" description="SLH" evidence="1">
    <location>
        <begin position="26"/>
        <end position="89"/>
    </location>
</feature>
<dbReference type="PROSITE" id="PS51272">
    <property type="entry name" value="SLH"/>
    <property type="match status" value="1"/>
</dbReference>
<evidence type="ECO:0000313" key="2">
    <source>
        <dbReference type="EMBL" id="ANY65893.1"/>
    </source>
</evidence>
<organism evidence="2">
    <name type="scientific">Paenibacillus sp. BIHB 4019</name>
    <dbReference type="NCBI Taxonomy" id="1870819"/>
    <lineage>
        <taxon>Bacteria</taxon>
        <taxon>Bacillati</taxon>
        <taxon>Bacillota</taxon>
        <taxon>Bacilli</taxon>
        <taxon>Bacillales</taxon>
        <taxon>Paenibacillaceae</taxon>
        <taxon>Paenibacillus</taxon>
    </lineage>
</organism>
<dbReference type="InterPro" id="IPR001119">
    <property type="entry name" value="SLH_dom"/>
</dbReference>
<accession>A0A1B2DDW6</accession>
<dbReference type="RefSeq" id="WP_099517267.1">
    <property type="nucleotide sequence ID" value="NZ_CP016808.1"/>
</dbReference>
<reference evidence="2" key="1">
    <citation type="submission" date="2016-08" db="EMBL/GenBank/DDBJ databases">
        <title>Complete Genome Seqeunce of Paenibacillus sp. BIHB 4019 from tea rhizoplane.</title>
        <authorList>
            <person name="Thakur R."/>
            <person name="Swarnkar M.K."/>
            <person name="Gulati A."/>
        </authorList>
    </citation>
    <scope>NUCLEOTIDE SEQUENCE [LARGE SCALE GENOMIC DNA]</scope>
    <source>
        <strain evidence="2">BIHB4019</strain>
    </source>
</reference>
<dbReference type="AlphaFoldDB" id="A0A1B2DDW6"/>